<evidence type="ECO:0000259" key="5">
    <source>
        <dbReference type="Pfam" id="PF03876"/>
    </source>
</evidence>
<reference evidence="6" key="3">
    <citation type="submission" date="2025-09" db="UniProtKB">
        <authorList>
            <consortium name="Ensembl"/>
        </authorList>
    </citation>
    <scope>IDENTIFICATION</scope>
</reference>
<evidence type="ECO:0000313" key="7">
    <source>
        <dbReference type="Proteomes" id="UP000314987"/>
    </source>
</evidence>
<gene>
    <name evidence="6" type="primary">POLR3H</name>
</gene>
<dbReference type="SUPFAM" id="SSF88798">
    <property type="entry name" value="N-terminal, heterodimerisation domain of RBP7 (RpoE)"/>
    <property type="match status" value="1"/>
</dbReference>
<dbReference type="GeneTree" id="ENSGT00390000004383"/>
<keyword evidence="2 4" id="KW-0240">DNA-directed RNA polymerase</keyword>
<dbReference type="GeneID" id="114051804"/>
<proteinExistence type="predicted"/>
<dbReference type="Gene3D" id="3.30.1490.120">
    <property type="entry name" value="RNA polymerase Rpb7-like, N-terminal domain"/>
    <property type="match status" value="1"/>
</dbReference>
<dbReference type="InterPro" id="IPR005576">
    <property type="entry name" value="Rpb7-like_N"/>
</dbReference>
<dbReference type="GO" id="GO:0005666">
    <property type="term" value="C:RNA polymerase III complex"/>
    <property type="evidence" value="ECO:0007669"/>
    <property type="project" value="TreeGrafter"/>
</dbReference>
<keyword evidence="3 4" id="KW-0804">Transcription</keyword>
<accession>A0A4X2JRK7</accession>
<dbReference type="Pfam" id="PF03876">
    <property type="entry name" value="SHS2_Rpb7-N"/>
    <property type="match status" value="1"/>
</dbReference>
<evidence type="ECO:0000256" key="2">
    <source>
        <dbReference type="ARBA" id="ARBA00022478"/>
    </source>
</evidence>
<name>A0A4X2JRK7_VOMUR</name>
<comment type="subcellular location">
    <subcellularLocation>
        <location evidence="1 4">Nucleus</location>
    </subcellularLocation>
</comment>
<evidence type="ECO:0000256" key="3">
    <source>
        <dbReference type="ARBA" id="ARBA00023163"/>
    </source>
</evidence>
<sequence>MFVLVEMVDTVRIPPWQFERKLNDSIAEELNKKLANKVVYNVGLCICLYDITKLEDAYVFPGDGASHTKAMRPSRCGFGNMRRKKEPMTCTWTPVRRSASGWWMRALLTRPRQAPVLPRLRPPVKRLPRKRPLTPSWDPSVNQAWGFSLGGLAVSASQKMLPVPAA</sequence>
<dbReference type="AlphaFoldDB" id="A0A4X2JRK7"/>
<dbReference type="InterPro" id="IPR045113">
    <property type="entry name" value="Rpb7-like"/>
</dbReference>
<feature type="domain" description="RNA polymerase Rpb7-like N-terminal" evidence="5">
    <location>
        <begin position="9"/>
        <end position="64"/>
    </location>
</feature>
<evidence type="ECO:0000313" key="6">
    <source>
        <dbReference type="Ensembl" id="ENSVURP00010002019.1"/>
    </source>
</evidence>
<dbReference type="Ensembl" id="ENSVURT00010002308.1">
    <property type="protein sequence ID" value="ENSVURP00010002019.1"/>
    <property type="gene ID" value="ENSVURG00010001680.1"/>
</dbReference>
<comment type="function">
    <text evidence="4">DNA-dependent RNA polymerase which catalyzes the transcription of DNA into RNA using the four ribonucleoside triphosphates as substrates.</text>
</comment>
<evidence type="ECO:0000256" key="1">
    <source>
        <dbReference type="ARBA" id="ARBA00004123"/>
    </source>
</evidence>
<dbReference type="PANTHER" id="PTHR12709:SF1">
    <property type="entry name" value="DNA-DIRECTED RNA POLYMERASE III SUBUNIT RPC8"/>
    <property type="match status" value="1"/>
</dbReference>
<dbReference type="InterPro" id="IPR036898">
    <property type="entry name" value="RNA_pol_Rpb7-like_N_sf"/>
</dbReference>
<dbReference type="GO" id="GO:0006384">
    <property type="term" value="P:transcription initiation at RNA polymerase III promoter"/>
    <property type="evidence" value="ECO:0007669"/>
    <property type="project" value="TreeGrafter"/>
</dbReference>
<reference evidence="6" key="2">
    <citation type="submission" date="2025-08" db="UniProtKB">
        <authorList>
            <consortium name="Ensembl"/>
        </authorList>
    </citation>
    <scope>IDENTIFICATION</scope>
</reference>
<reference evidence="7" key="1">
    <citation type="submission" date="2018-12" db="EMBL/GenBank/DDBJ databases">
        <authorList>
            <person name="Yazar S."/>
        </authorList>
    </citation>
    <scope>NUCLEOTIDE SEQUENCE [LARGE SCALE GENOMIC DNA]</scope>
</reference>
<evidence type="ECO:0000256" key="4">
    <source>
        <dbReference type="RuleBase" id="RU369086"/>
    </source>
</evidence>
<dbReference type="FunFam" id="3.30.1490.120:FF:000002">
    <property type="entry name" value="DNA-directed RNA polymerase III subunit RPC8"/>
    <property type="match status" value="1"/>
</dbReference>
<keyword evidence="4" id="KW-0539">Nucleus</keyword>
<dbReference type="Proteomes" id="UP000314987">
    <property type="component" value="Unassembled WGS sequence"/>
</dbReference>
<dbReference type="CTD" id="171568"/>
<dbReference type="RefSeq" id="XP_027730030.1">
    <property type="nucleotide sequence ID" value="XM_027874229.1"/>
</dbReference>
<organism evidence="6 7">
    <name type="scientific">Vombatus ursinus</name>
    <name type="common">Common wombat</name>
    <dbReference type="NCBI Taxonomy" id="29139"/>
    <lineage>
        <taxon>Eukaryota</taxon>
        <taxon>Metazoa</taxon>
        <taxon>Chordata</taxon>
        <taxon>Craniata</taxon>
        <taxon>Vertebrata</taxon>
        <taxon>Euteleostomi</taxon>
        <taxon>Mammalia</taxon>
        <taxon>Metatheria</taxon>
        <taxon>Diprotodontia</taxon>
        <taxon>Vombatidae</taxon>
        <taxon>Vombatus</taxon>
    </lineage>
</organism>
<dbReference type="CDD" id="cd04330">
    <property type="entry name" value="RNAP_III_Rpc25_N"/>
    <property type="match status" value="1"/>
</dbReference>
<keyword evidence="7" id="KW-1185">Reference proteome</keyword>
<dbReference type="PANTHER" id="PTHR12709">
    <property type="entry name" value="DNA-DIRECTED RNA POLYMERASE II, III"/>
    <property type="match status" value="1"/>
</dbReference>
<protein>
    <recommendedName>
        <fullName evidence="4">DNA-directed RNA polymerase subunit</fullName>
    </recommendedName>
</protein>